<protein>
    <submittedName>
        <fullName evidence="1">Unannotated protein</fullName>
    </submittedName>
</protein>
<evidence type="ECO:0000313" key="1">
    <source>
        <dbReference type="EMBL" id="CAB4610816.1"/>
    </source>
</evidence>
<dbReference type="EMBL" id="CAFBMO010000003">
    <property type="protein sequence ID" value="CAB4894522.1"/>
    <property type="molecule type" value="Genomic_DNA"/>
</dbReference>
<dbReference type="SUPFAM" id="SSF51726">
    <property type="entry name" value="UROD/MetE-like"/>
    <property type="match status" value="1"/>
</dbReference>
<dbReference type="InterPro" id="IPR038071">
    <property type="entry name" value="UROD/MetE-like_sf"/>
</dbReference>
<dbReference type="Gene3D" id="3.20.20.210">
    <property type="match status" value="1"/>
</dbReference>
<dbReference type="EMBL" id="CAEZVB010000001">
    <property type="protein sequence ID" value="CAB4610816.1"/>
    <property type="molecule type" value="Genomic_DNA"/>
</dbReference>
<proteinExistence type="predicted"/>
<reference evidence="1" key="1">
    <citation type="submission" date="2020-05" db="EMBL/GenBank/DDBJ databases">
        <authorList>
            <person name="Chiriac C."/>
            <person name="Salcher M."/>
            <person name="Ghai R."/>
            <person name="Kavagutti S V."/>
        </authorList>
    </citation>
    <scope>NUCLEOTIDE SEQUENCE</scope>
</reference>
<accession>A0A6J6HCY1</accession>
<name>A0A6J6HCY1_9ZZZZ</name>
<organism evidence="1">
    <name type="scientific">freshwater metagenome</name>
    <dbReference type="NCBI Taxonomy" id="449393"/>
    <lineage>
        <taxon>unclassified sequences</taxon>
        <taxon>metagenomes</taxon>
        <taxon>ecological metagenomes</taxon>
    </lineage>
</organism>
<evidence type="ECO:0000313" key="2">
    <source>
        <dbReference type="EMBL" id="CAB4894522.1"/>
    </source>
</evidence>
<gene>
    <name evidence="1" type="ORF">UFOPK1908_00018</name>
    <name evidence="2" type="ORF">UFOPK3576_00110</name>
</gene>
<sequence>MRFPWELGSASGVGSLPGESARDAARVIAGELSEFLHVPELPNRGPGGDLIGRTGGLLHAVGADFGLETTADSWRITDGLSRVMKRAISWVDEDLDAIEEFGQDYSGPIKTQIVGPWTMAASVELAGGERILRDSGACRDLAGALAEATRIHVEDLARRFPKATVLLQVDEPGLVAVLEGTLGSVSGLSRFDPVDPPVAQDALRQIFDAIPNVLSGVHCCAANPPLRVMTDSGAKFFSIDLTLGRIDEDAMGEAWEQGIALFAGCIDPFLLGERRMSDTRASAPLRNLAHHLGLEDAEHMASVVITPRCGCAGASWVQARAAYDAAKRAGRVLRNEDSHE</sequence>
<dbReference type="AlphaFoldDB" id="A0A6J6HCY1"/>